<dbReference type="SUPFAM" id="SSF52038">
    <property type="entry name" value="Barstar-related"/>
    <property type="match status" value="1"/>
</dbReference>
<dbReference type="Gene3D" id="3.30.370.10">
    <property type="entry name" value="Barstar-like"/>
    <property type="match status" value="1"/>
</dbReference>
<comment type="similarity">
    <text evidence="1">Belongs to the barstar family.</text>
</comment>
<dbReference type="Proteomes" id="UP000198420">
    <property type="component" value="Unassembled WGS sequence"/>
</dbReference>
<sequence>MNTDRALTELLAGRLRPGVYQWRAPPMPGAVGDTSWRERADEAGWRGFYLDGRRARDRDSFLRLCGGVFELPEGAGTDWADLGECLRDLSWTPTKHGYLVLYESWAELADADPASLRAVLDVFGRAVKAWRDTPTPMTVLMSSVGVEVAGVPRLA</sequence>
<evidence type="ECO:0000256" key="1">
    <source>
        <dbReference type="ARBA" id="ARBA00006845"/>
    </source>
</evidence>
<dbReference type="AlphaFoldDB" id="A0A238VZW0"/>
<keyword evidence="4" id="KW-1185">Reference proteome</keyword>
<accession>A0A238VZW0</accession>
<evidence type="ECO:0000313" key="3">
    <source>
        <dbReference type="EMBL" id="SNR39768.1"/>
    </source>
</evidence>
<organism evidence="3 4">
    <name type="scientific">Actinomadura mexicana</name>
    <dbReference type="NCBI Taxonomy" id="134959"/>
    <lineage>
        <taxon>Bacteria</taxon>
        <taxon>Bacillati</taxon>
        <taxon>Actinomycetota</taxon>
        <taxon>Actinomycetes</taxon>
        <taxon>Streptosporangiales</taxon>
        <taxon>Thermomonosporaceae</taxon>
        <taxon>Actinomadura</taxon>
    </lineage>
</organism>
<dbReference type="InterPro" id="IPR000468">
    <property type="entry name" value="Barstar"/>
</dbReference>
<reference evidence="4" key="1">
    <citation type="submission" date="2017-06" db="EMBL/GenBank/DDBJ databases">
        <authorList>
            <person name="Varghese N."/>
            <person name="Submissions S."/>
        </authorList>
    </citation>
    <scope>NUCLEOTIDE SEQUENCE [LARGE SCALE GENOMIC DNA]</scope>
    <source>
        <strain evidence="4">DSM 44485</strain>
    </source>
</reference>
<name>A0A238VZW0_9ACTN</name>
<protein>
    <submittedName>
        <fullName evidence="3">Barstar (Barnase inhibitor)</fullName>
    </submittedName>
</protein>
<dbReference type="Pfam" id="PF01337">
    <property type="entry name" value="Barstar"/>
    <property type="match status" value="1"/>
</dbReference>
<evidence type="ECO:0000313" key="4">
    <source>
        <dbReference type="Proteomes" id="UP000198420"/>
    </source>
</evidence>
<feature type="domain" description="Barstar (barnase inhibitor)" evidence="2">
    <location>
        <begin position="47"/>
        <end position="141"/>
    </location>
</feature>
<dbReference type="RefSeq" id="WP_179278729.1">
    <property type="nucleotide sequence ID" value="NZ_FZNP01000002.1"/>
</dbReference>
<dbReference type="EMBL" id="FZNP01000002">
    <property type="protein sequence ID" value="SNR39768.1"/>
    <property type="molecule type" value="Genomic_DNA"/>
</dbReference>
<proteinExistence type="inferred from homology"/>
<dbReference type="InterPro" id="IPR035905">
    <property type="entry name" value="Barstar-like_sf"/>
</dbReference>
<evidence type="ECO:0000259" key="2">
    <source>
        <dbReference type="Pfam" id="PF01337"/>
    </source>
</evidence>
<gene>
    <name evidence="3" type="ORF">SAMN06265355_102569</name>
</gene>